<gene>
    <name evidence="7" type="ORF">GPX89_39270</name>
</gene>
<evidence type="ECO:0000313" key="7">
    <source>
        <dbReference type="EMBL" id="MVU83266.1"/>
    </source>
</evidence>
<feature type="region of interest" description="Disordered" evidence="6">
    <location>
        <begin position="15"/>
        <end position="61"/>
    </location>
</feature>
<name>A0A7K1V9K0_9NOCA</name>
<dbReference type="InterPro" id="IPR025971">
    <property type="entry name" value="LppP/LprE"/>
</dbReference>
<dbReference type="Proteomes" id="UP000466794">
    <property type="component" value="Unassembled WGS sequence"/>
</dbReference>
<keyword evidence="8" id="KW-1185">Reference proteome</keyword>
<sequence length="204" mass="20336">MTVLAIAAALSGCGDTGTPGAQSSTTAPVSSSASAATGTTSQSAATTAAGGGTSEQPCKPDPAVIRNAAASLAPVEVVPGKPWKWALPAVGANPTVNSICSGLSAALISIEGATASSPMQVLLFHRGGYVGTAEPTWNSFISTDPAHTTDDSVGLKYKVVGSCDACADGTFYCVQYRWDGAKVVTSGRPPRIIGTTVEPGSTKC</sequence>
<protein>
    <recommendedName>
        <fullName evidence="9">LppP/LprE family lipoprotein</fullName>
    </recommendedName>
</protein>
<evidence type="ECO:0000256" key="6">
    <source>
        <dbReference type="SAM" id="MobiDB-lite"/>
    </source>
</evidence>
<keyword evidence="5" id="KW-0449">Lipoprotein</keyword>
<keyword evidence="1" id="KW-1003">Cell membrane</keyword>
<evidence type="ECO:0000256" key="1">
    <source>
        <dbReference type="ARBA" id="ARBA00022475"/>
    </source>
</evidence>
<accession>A0A7K1V9K0</accession>
<evidence type="ECO:0000256" key="3">
    <source>
        <dbReference type="ARBA" id="ARBA00023136"/>
    </source>
</evidence>
<organism evidence="7 8">
    <name type="scientific">Nocardia terrae</name>
    <dbReference type="NCBI Taxonomy" id="2675851"/>
    <lineage>
        <taxon>Bacteria</taxon>
        <taxon>Bacillati</taxon>
        <taxon>Actinomycetota</taxon>
        <taxon>Actinomycetes</taxon>
        <taxon>Mycobacteriales</taxon>
        <taxon>Nocardiaceae</taxon>
        <taxon>Nocardia</taxon>
    </lineage>
</organism>
<evidence type="ECO:0000256" key="2">
    <source>
        <dbReference type="ARBA" id="ARBA00022729"/>
    </source>
</evidence>
<dbReference type="Pfam" id="PF14041">
    <property type="entry name" value="Lipoprotein_21"/>
    <property type="match status" value="1"/>
</dbReference>
<dbReference type="EMBL" id="WRPP01000012">
    <property type="protein sequence ID" value="MVU83266.1"/>
    <property type="molecule type" value="Genomic_DNA"/>
</dbReference>
<reference evidence="7 8" key="1">
    <citation type="submission" date="2019-12" db="EMBL/GenBank/DDBJ databases">
        <title>Nocardia sp. nov. ET3-3 isolated from soil.</title>
        <authorList>
            <person name="Kanchanasin P."/>
            <person name="Tanasupawat S."/>
            <person name="Yuki M."/>
            <person name="Kudo T."/>
        </authorList>
    </citation>
    <scope>NUCLEOTIDE SEQUENCE [LARGE SCALE GENOMIC DNA]</scope>
    <source>
        <strain evidence="7 8">ET3-3</strain>
    </source>
</reference>
<evidence type="ECO:0000256" key="4">
    <source>
        <dbReference type="ARBA" id="ARBA00023139"/>
    </source>
</evidence>
<evidence type="ECO:0000256" key="5">
    <source>
        <dbReference type="ARBA" id="ARBA00023288"/>
    </source>
</evidence>
<keyword evidence="4" id="KW-0564">Palmitate</keyword>
<comment type="caution">
    <text evidence="7">The sequence shown here is derived from an EMBL/GenBank/DDBJ whole genome shotgun (WGS) entry which is preliminary data.</text>
</comment>
<keyword evidence="2" id="KW-0732">Signal</keyword>
<dbReference type="AlphaFoldDB" id="A0A7K1V9K0"/>
<keyword evidence="3" id="KW-0472">Membrane</keyword>
<feature type="compositionally biased region" description="Low complexity" evidence="6">
    <location>
        <begin position="21"/>
        <end position="48"/>
    </location>
</feature>
<evidence type="ECO:0008006" key="9">
    <source>
        <dbReference type="Google" id="ProtNLM"/>
    </source>
</evidence>
<evidence type="ECO:0000313" key="8">
    <source>
        <dbReference type="Proteomes" id="UP000466794"/>
    </source>
</evidence>
<proteinExistence type="predicted"/>